<protein>
    <submittedName>
        <fullName evidence="7">Unannotated protein</fullName>
    </submittedName>
</protein>
<keyword evidence="3 5" id="KW-1133">Transmembrane helix</keyword>
<dbReference type="AlphaFoldDB" id="A0A6J7DP05"/>
<reference evidence="7" key="1">
    <citation type="submission" date="2020-05" db="EMBL/GenBank/DDBJ databases">
        <authorList>
            <person name="Chiriac C."/>
            <person name="Salcher M."/>
            <person name="Ghai R."/>
            <person name="Kavagutti S V."/>
        </authorList>
    </citation>
    <scope>NUCLEOTIDE SEQUENCE</scope>
</reference>
<feature type="transmembrane region" description="Helical" evidence="5">
    <location>
        <begin position="89"/>
        <end position="107"/>
    </location>
</feature>
<dbReference type="Pfam" id="PF04138">
    <property type="entry name" value="GtrA_DPMS_TM"/>
    <property type="match status" value="1"/>
</dbReference>
<evidence type="ECO:0000256" key="2">
    <source>
        <dbReference type="ARBA" id="ARBA00022692"/>
    </source>
</evidence>
<gene>
    <name evidence="7" type="ORF">UFOPK3381_00885</name>
</gene>
<feature type="transmembrane region" description="Helical" evidence="5">
    <location>
        <begin position="48"/>
        <end position="68"/>
    </location>
</feature>
<name>A0A6J7DP05_9ZZZZ</name>
<feature type="transmembrane region" description="Helical" evidence="5">
    <location>
        <begin position="119"/>
        <end position="139"/>
    </location>
</feature>
<keyword evidence="2 5" id="KW-0812">Transmembrane</keyword>
<dbReference type="EMBL" id="CAFBLN010000033">
    <property type="protein sequence ID" value="CAB4872371.1"/>
    <property type="molecule type" value="Genomic_DNA"/>
</dbReference>
<feature type="transmembrane region" description="Helical" evidence="5">
    <location>
        <begin position="20"/>
        <end position="42"/>
    </location>
</feature>
<accession>A0A6J7DP05</accession>
<evidence type="ECO:0000259" key="6">
    <source>
        <dbReference type="Pfam" id="PF04138"/>
    </source>
</evidence>
<evidence type="ECO:0000256" key="5">
    <source>
        <dbReference type="SAM" id="Phobius"/>
    </source>
</evidence>
<feature type="domain" description="GtrA/DPMS transmembrane" evidence="6">
    <location>
        <begin position="22"/>
        <end position="129"/>
    </location>
</feature>
<proteinExistence type="predicted"/>
<keyword evidence="4 5" id="KW-0472">Membrane</keyword>
<evidence type="ECO:0000256" key="1">
    <source>
        <dbReference type="ARBA" id="ARBA00004141"/>
    </source>
</evidence>
<evidence type="ECO:0000256" key="3">
    <source>
        <dbReference type="ARBA" id="ARBA00022989"/>
    </source>
</evidence>
<evidence type="ECO:0000256" key="4">
    <source>
        <dbReference type="ARBA" id="ARBA00023136"/>
    </source>
</evidence>
<organism evidence="7">
    <name type="scientific">freshwater metagenome</name>
    <dbReference type="NCBI Taxonomy" id="449393"/>
    <lineage>
        <taxon>unclassified sequences</taxon>
        <taxon>metagenomes</taxon>
        <taxon>ecological metagenomes</taxon>
    </lineage>
</organism>
<dbReference type="GO" id="GO:0016020">
    <property type="term" value="C:membrane"/>
    <property type="evidence" value="ECO:0007669"/>
    <property type="project" value="UniProtKB-SubCell"/>
</dbReference>
<sequence>MRKRLKDLVAWSRTHEGKKLIRFASVSAISTVVSFTTISVVYGTKLVHGEITSTVVGNMVATIPSYYLNRTWTWGKKGRSHFRGEIVPFWLMAVLGTTFSIFGATLAGQVVSTHDWHHLVNTAIVAFANLISFGIFWILKLKVFNRIFHVDELAEINEHLVVEEAKPTN</sequence>
<dbReference type="InterPro" id="IPR007267">
    <property type="entry name" value="GtrA_DPMS_TM"/>
</dbReference>
<dbReference type="GO" id="GO:0000271">
    <property type="term" value="P:polysaccharide biosynthetic process"/>
    <property type="evidence" value="ECO:0007669"/>
    <property type="project" value="InterPro"/>
</dbReference>
<comment type="subcellular location">
    <subcellularLocation>
        <location evidence="1">Membrane</location>
        <topology evidence="1">Multi-pass membrane protein</topology>
    </subcellularLocation>
</comment>
<evidence type="ECO:0000313" key="7">
    <source>
        <dbReference type="EMBL" id="CAB4872371.1"/>
    </source>
</evidence>